<name>A0ABX4DYS8_9PSED</name>
<dbReference type="InterPro" id="IPR015879">
    <property type="entry name" value="Ring_hydroxy_dOase_asu_C_dom"/>
</dbReference>
<evidence type="ECO:0000259" key="7">
    <source>
        <dbReference type="PROSITE" id="PS51296"/>
    </source>
</evidence>
<dbReference type="PROSITE" id="PS51296">
    <property type="entry name" value="RIESKE"/>
    <property type="match status" value="1"/>
</dbReference>
<feature type="domain" description="Rieske" evidence="7">
    <location>
        <begin position="46"/>
        <end position="160"/>
    </location>
</feature>
<keyword evidence="9" id="KW-1185">Reference proteome</keyword>
<dbReference type="InterPro" id="IPR043264">
    <property type="entry name" value="AhdA1c-like_alpha_C"/>
</dbReference>
<proteinExistence type="inferred from homology"/>
<reference evidence="8 9" key="1">
    <citation type="submission" date="2017-06" db="EMBL/GenBank/DDBJ databases">
        <authorList>
            <person name="Furmanczyk E.M."/>
        </authorList>
    </citation>
    <scope>NUCLEOTIDE SEQUENCE [LARGE SCALE GENOMIC DNA]</scope>
    <source>
        <strain evidence="8 9">DSM 16611</strain>
    </source>
</reference>
<keyword evidence="4" id="KW-0560">Oxidoreductase</keyword>
<dbReference type="EMBL" id="NIWU01000001">
    <property type="protein sequence ID" value="OXR34353.1"/>
    <property type="molecule type" value="Genomic_DNA"/>
</dbReference>
<dbReference type="SUPFAM" id="SSF55961">
    <property type="entry name" value="Bet v1-like"/>
    <property type="match status" value="1"/>
</dbReference>
<evidence type="ECO:0000313" key="8">
    <source>
        <dbReference type="EMBL" id="OXR34353.1"/>
    </source>
</evidence>
<dbReference type="InterPro" id="IPR017941">
    <property type="entry name" value="Rieske_2Fe-2S"/>
</dbReference>
<dbReference type="PANTHER" id="PTHR43756:SF1">
    <property type="entry name" value="3-PHENYLPROPIONATE_CINNAMIC ACID DIOXYGENASE SUBUNIT ALPHA"/>
    <property type="match status" value="1"/>
</dbReference>
<dbReference type="Pfam" id="PF00355">
    <property type="entry name" value="Rieske"/>
    <property type="match status" value="1"/>
</dbReference>
<protein>
    <submittedName>
        <fullName evidence="8">Rieske (2Fe-2S) protein</fullName>
    </submittedName>
</protein>
<evidence type="ECO:0000256" key="5">
    <source>
        <dbReference type="ARBA" id="ARBA00023004"/>
    </source>
</evidence>
<dbReference type="Gene3D" id="3.90.380.10">
    <property type="entry name" value="Naphthalene 1,2-dioxygenase Alpha Subunit, Chain A, domain 1"/>
    <property type="match status" value="1"/>
</dbReference>
<evidence type="ECO:0000256" key="1">
    <source>
        <dbReference type="ARBA" id="ARBA00008751"/>
    </source>
</evidence>
<evidence type="ECO:0000256" key="6">
    <source>
        <dbReference type="ARBA" id="ARBA00023014"/>
    </source>
</evidence>
<dbReference type="Pfam" id="PF00848">
    <property type="entry name" value="Ring_hydroxyl_A"/>
    <property type="match status" value="1"/>
</dbReference>
<accession>A0ABX4DYS8</accession>
<dbReference type="PRINTS" id="PR00090">
    <property type="entry name" value="RNGDIOXGNASE"/>
</dbReference>
<dbReference type="RefSeq" id="WP_083348755.1">
    <property type="nucleotide sequence ID" value="NZ_CP044409.1"/>
</dbReference>
<evidence type="ECO:0000256" key="4">
    <source>
        <dbReference type="ARBA" id="ARBA00023002"/>
    </source>
</evidence>
<dbReference type="Gene3D" id="2.102.10.10">
    <property type="entry name" value="Rieske [2Fe-2S] iron-sulphur domain"/>
    <property type="match status" value="1"/>
</dbReference>
<keyword evidence="6" id="KW-0411">Iron-sulfur</keyword>
<keyword evidence="5" id="KW-0408">Iron</keyword>
<evidence type="ECO:0000256" key="3">
    <source>
        <dbReference type="ARBA" id="ARBA00022723"/>
    </source>
</evidence>
<dbReference type="InterPro" id="IPR001663">
    <property type="entry name" value="Rng_hydr_dOase-A"/>
</dbReference>
<comment type="caution">
    <text evidence="8">The sequence shown here is derived from an EMBL/GenBank/DDBJ whole genome shotgun (WGS) entry which is preliminary data.</text>
</comment>
<dbReference type="PANTHER" id="PTHR43756">
    <property type="entry name" value="CHOLINE MONOOXYGENASE, CHLOROPLASTIC"/>
    <property type="match status" value="1"/>
</dbReference>
<keyword evidence="3" id="KW-0479">Metal-binding</keyword>
<gene>
    <name evidence="8" type="ORF">PSUM_00140</name>
</gene>
<dbReference type="CDD" id="cd08880">
    <property type="entry name" value="RHO_alpha_C_ahdA1c-like"/>
    <property type="match status" value="1"/>
</dbReference>
<organism evidence="8 9">
    <name type="scientific">Pseudomonas umsongensis</name>
    <dbReference type="NCBI Taxonomy" id="198618"/>
    <lineage>
        <taxon>Bacteria</taxon>
        <taxon>Pseudomonadati</taxon>
        <taxon>Pseudomonadota</taxon>
        <taxon>Gammaproteobacteria</taxon>
        <taxon>Pseudomonadales</taxon>
        <taxon>Pseudomonadaceae</taxon>
        <taxon>Pseudomonas</taxon>
    </lineage>
</organism>
<dbReference type="SUPFAM" id="SSF50022">
    <property type="entry name" value="ISP domain"/>
    <property type="match status" value="1"/>
</dbReference>
<sequence length="419" mass="46827">MNIITDRVPENPLWPDGLTRVPYWAFQSAAVYKDEQTRLFQGPHWNYLCLEAEIPEPGDFKTSFIGETSIVVTRDSDGELYAFENRCAHRGALLALEDSGKAKDFTCVYHAWSYNLQGDLTGIAFKDGIKGNGGMAPSFCMEQHGPRKLRIATVHGLVFGSFSDDVPDIEEYLGEEILSRIERVLDGRKPVVLGRFTQMLPNNWKLYIENVKDSYHASILHLFFTTFEINRLSQRGAIIVDESGGHHVSYSAIDREAERQVERDASYAEQSIRSDSAYQLQDPSLLEGFSEVGDDVTLQILSIFPCFVLQQIQNSVAVRQVLPRGVETTQLNWTYLGFEDDTPEQRLTRLKQANLVGPAGYISMEDGCVGGFVQRGIAGASNHSAVLEMGGIDAESSDSRITEASIRGFWKAYRAAMDL</sequence>
<keyword evidence="2" id="KW-0001">2Fe-2S</keyword>
<dbReference type="InterPro" id="IPR036922">
    <property type="entry name" value="Rieske_2Fe-2S_sf"/>
</dbReference>
<evidence type="ECO:0000313" key="9">
    <source>
        <dbReference type="Proteomes" id="UP000215455"/>
    </source>
</evidence>
<evidence type="ECO:0000256" key="2">
    <source>
        <dbReference type="ARBA" id="ARBA00022714"/>
    </source>
</evidence>
<dbReference type="Proteomes" id="UP000215455">
    <property type="component" value="Unassembled WGS sequence"/>
</dbReference>
<comment type="similarity">
    <text evidence="1">Belongs to the bacterial ring-hydroxylating dioxygenase alpha subunit family.</text>
</comment>